<dbReference type="PANTHER" id="PTHR22923">
    <property type="entry name" value="CEREBELLIN-RELATED"/>
    <property type="match status" value="1"/>
</dbReference>
<evidence type="ECO:0000313" key="5">
    <source>
        <dbReference type="Ensembl" id="ENSELUP00000074755.2"/>
    </source>
</evidence>
<reference evidence="6" key="1">
    <citation type="journal article" date="2014" name="PLoS ONE">
        <title>The genome and linkage map of the northern pike (Esox lucius): conserved synteny revealed between the salmonid sister group and the Neoteleostei.</title>
        <authorList>
            <person name="Rondeau E.B."/>
            <person name="Minkley D.R."/>
            <person name="Leong J.S."/>
            <person name="Messmer A.M."/>
            <person name="Jantzen J.R."/>
            <person name="von Schalburg K.R."/>
            <person name="Lemon C."/>
            <person name="Bird N.H."/>
            <person name="Koop B.F."/>
        </authorList>
    </citation>
    <scope>NUCLEOTIDE SEQUENCE</scope>
</reference>
<dbReference type="SMART" id="SM00110">
    <property type="entry name" value="C1Q"/>
    <property type="match status" value="1"/>
</dbReference>
<evidence type="ECO:0000256" key="1">
    <source>
        <dbReference type="ARBA" id="ARBA00004613"/>
    </source>
</evidence>
<evidence type="ECO:0000313" key="6">
    <source>
        <dbReference type="Proteomes" id="UP000265140"/>
    </source>
</evidence>
<keyword evidence="6" id="KW-1185">Reference proteome</keyword>
<dbReference type="InterPro" id="IPR001073">
    <property type="entry name" value="C1q_dom"/>
</dbReference>
<dbReference type="PROSITE" id="PS50871">
    <property type="entry name" value="C1Q"/>
    <property type="match status" value="1"/>
</dbReference>
<dbReference type="AlphaFoldDB" id="A0A6Q2ZAQ2"/>
<name>A0A6Q2ZAQ2_ESOLU</name>
<dbReference type="InterPro" id="IPR050822">
    <property type="entry name" value="Cerebellin_Synaptic_Org"/>
</dbReference>
<protein>
    <recommendedName>
        <fullName evidence="4">C1q domain-containing protein</fullName>
    </recommendedName>
</protein>
<dbReference type="Pfam" id="PF00386">
    <property type="entry name" value="C1q"/>
    <property type="match status" value="1"/>
</dbReference>
<evidence type="ECO:0000256" key="3">
    <source>
        <dbReference type="ARBA" id="ARBA00022729"/>
    </source>
</evidence>
<keyword evidence="3" id="KW-0732">Signal</keyword>
<dbReference type="GO" id="GO:0005576">
    <property type="term" value="C:extracellular region"/>
    <property type="evidence" value="ECO:0007669"/>
    <property type="project" value="UniProtKB-SubCell"/>
</dbReference>
<feature type="domain" description="C1q" evidence="4">
    <location>
        <begin position="37"/>
        <end position="174"/>
    </location>
</feature>
<evidence type="ECO:0000256" key="2">
    <source>
        <dbReference type="ARBA" id="ARBA00022525"/>
    </source>
</evidence>
<organism evidence="5 6">
    <name type="scientific">Esox lucius</name>
    <name type="common">Northern pike</name>
    <dbReference type="NCBI Taxonomy" id="8010"/>
    <lineage>
        <taxon>Eukaryota</taxon>
        <taxon>Metazoa</taxon>
        <taxon>Chordata</taxon>
        <taxon>Craniata</taxon>
        <taxon>Vertebrata</taxon>
        <taxon>Euteleostomi</taxon>
        <taxon>Actinopterygii</taxon>
        <taxon>Neopterygii</taxon>
        <taxon>Teleostei</taxon>
        <taxon>Protacanthopterygii</taxon>
        <taxon>Esociformes</taxon>
        <taxon>Esocidae</taxon>
        <taxon>Esox</taxon>
    </lineage>
</organism>
<reference evidence="5" key="3">
    <citation type="submission" date="2025-08" db="UniProtKB">
        <authorList>
            <consortium name="Ensembl"/>
        </authorList>
    </citation>
    <scope>IDENTIFICATION</scope>
</reference>
<sequence>MLAGMISLSVCYMNTKGALETKVAALENYNIDQDNKRTACQVVFAASLGNRGQVGPFNTSITLDFQDVLVNTRGAYNSTTGIFTAPVRGVYFFMYSGLSNSTGNMGLLLMKNNNYNVIATLQHVAGDRMETATNSISLILDVGDTVSLQLSGNTWIFDNLFRFTTFMGQLLFPL</sequence>
<dbReference type="SUPFAM" id="SSF49842">
    <property type="entry name" value="TNF-like"/>
    <property type="match status" value="1"/>
</dbReference>
<dbReference type="Bgee" id="ENSELUG00000024080">
    <property type="expression patterns" value="Expressed in testis and 3 other cell types or tissues"/>
</dbReference>
<reference evidence="5" key="4">
    <citation type="submission" date="2025-09" db="UniProtKB">
        <authorList>
            <consortium name="Ensembl"/>
        </authorList>
    </citation>
    <scope>IDENTIFICATION</scope>
</reference>
<reference evidence="5" key="2">
    <citation type="submission" date="2020-02" db="EMBL/GenBank/DDBJ databases">
        <title>Esox lucius (northern pike) genome, fEsoLuc1, primary haplotype.</title>
        <authorList>
            <person name="Myers G."/>
            <person name="Karagic N."/>
            <person name="Meyer A."/>
            <person name="Pippel M."/>
            <person name="Reichard M."/>
            <person name="Winkler S."/>
            <person name="Tracey A."/>
            <person name="Sims Y."/>
            <person name="Howe K."/>
            <person name="Rhie A."/>
            <person name="Formenti G."/>
            <person name="Durbin R."/>
            <person name="Fedrigo O."/>
            <person name="Jarvis E.D."/>
        </authorList>
    </citation>
    <scope>NUCLEOTIDE SEQUENCE [LARGE SCALE GENOMIC DNA]</scope>
</reference>
<dbReference type="InterPro" id="IPR008983">
    <property type="entry name" value="Tumour_necrosis_fac-like_dom"/>
</dbReference>
<dbReference type="PANTHER" id="PTHR22923:SF102">
    <property type="entry name" value="CEREBELLIN 13-RELATED"/>
    <property type="match status" value="1"/>
</dbReference>
<dbReference type="Proteomes" id="UP000265140">
    <property type="component" value="Chromosome 1"/>
</dbReference>
<dbReference type="PRINTS" id="PR00007">
    <property type="entry name" value="COMPLEMNTC1Q"/>
</dbReference>
<dbReference type="Ensembl" id="ENSELUT00000064258.2">
    <property type="protein sequence ID" value="ENSELUP00000074755.2"/>
    <property type="gene ID" value="ENSELUG00000024080.3"/>
</dbReference>
<keyword evidence="2" id="KW-0964">Secreted</keyword>
<evidence type="ECO:0000259" key="4">
    <source>
        <dbReference type="PROSITE" id="PS50871"/>
    </source>
</evidence>
<dbReference type="GeneTree" id="ENSGT00950000183116"/>
<comment type="subcellular location">
    <subcellularLocation>
        <location evidence="1">Secreted</location>
    </subcellularLocation>
</comment>
<dbReference type="Gene3D" id="2.60.120.40">
    <property type="match status" value="1"/>
</dbReference>
<accession>A0A6Q2ZAQ2</accession>
<proteinExistence type="predicted"/>